<reference evidence="3 4" key="1">
    <citation type="submission" date="2015-05" db="EMBL/GenBank/DDBJ databases">
        <authorList>
            <person name="Wang D.B."/>
            <person name="Wang M."/>
        </authorList>
    </citation>
    <scope>NUCLEOTIDE SEQUENCE [LARGE SCALE GENOMIC DNA]</scope>
    <source>
        <strain evidence="3">VL1</strain>
    </source>
</reference>
<feature type="region of interest" description="Disordered" evidence="1">
    <location>
        <begin position="139"/>
        <end position="190"/>
    </location>
</feature>
<feature type="non-terminal residue" evidence="3">
    <location>
        <position position="190"/>
    </location>
</feature>
<evidence type="ECO:0000313" key="4">
    <source>
        <dbReference type="Proteomes" id="UP000044602"/>
    </source>
</evidence>
<accession>A0A0G4MBA2</accession>
<dbReference type="AlphaFoldDB" id="A0A0G4MBA2"/>
<feature type="domain" description="Ski2 N-terminal" evidence="2">
    <location>
        <begin position="8"/>
        <end position="152"/>
    </location>
</feature>
<name>A0A0G4MBA2_VERLO</name>
<proteinExistence type="predicted"/>
<evidence type="ECO:0000256" key="1">
    <source>
        <dbReference type="SAM" id="MobiDB-lite"/>
    </source>
</evidence>
<protein>
    <recommendedName>
        <fullName evidence="2">Ski2 N-terminal domain-containing protein</fullName>
    </recommendedName>
</protein>
<dbReference type="InterPro" id="IPR040801">
    <property type="entry name" value="Ski2_N"/>
</dbReference>
<feature type="compositionally biased region" description="Basic and acidic residues" evidence="1">
    <location>
        <begin position="146"/>
        <end position="157"/>
    </location>
</feature>
<evidence type="ECO:0000259" key="2">
    <source>
        <dbReference type="Pfam" id="PF17911"/>
    </source>
</evidence>
<evidence type="ECO:0000313" key="3">
    <source>
        <dbReference type="EMBL" id="CRK31401.1"/>
    </source>
</evidence>
<dbReference type="Pfam" id="PF17911">
    <property type="entry name" value="Ski2_N"/>
    <property type="match status" value="1"/>
</dbReference>
<feature type="non-terminal residue" evidence="3">
    <location>
        <position position="1"/>
    </location>
</feature>
<dbReference type="EMBL" id="CVQH01021741">
    <property type="protein sequence ID" value="CRK31401.1"/>
    <property type="molecule type" value="Genomic_DNA"/>
</dbReference>
<dbReference type="Proteomes" id="UP000044602">
    <property type="component" value="Unassembled WGS sequence"/>
</dbReference>
<dbReference type="STRING" id="100787.A0A0G4MBA2"/>
<organism evidence="3 4">
    <name type="scientific">Verticillium longisporum</name>
    <name type="common">Verticillium dahliae var. longisporum</name>
    <dbReference type="NCBI Taxonomy" id="100787"/>
    <lineage>
        <taxon>Eukaryota</taxon>
        <taxon>Fungi</taxon>
        <taxon>Dikarya</taxon>
        <taxon>Ascomycota</taxon>
        <taxon>Pezizomycotina</taxon>
        <taxon>Sordariomycetes</taxon>
        <taxon>Hypocreomycetidae</taxon>
        <taxon>Glomerellales</taxon>
        <taxon>Plectosphaerellaceae</taxon>
        <taxon>Verticillium</taxon>
    </lineage>
</organism>
<gene>
    <name evidence="3" type="ORF">BN1708_018731</name>
</gene>
<sequence>FSNDWLNRLQQRWDCPVDYTELFRLAPPQTRTVTRFQRHGLEGRVTGYKNVTVPANSATAKNSTSFSRKPASRAEFVRGAAGFFPFAPGGLEGVESAAALEDQLHRTSGVDAGSSNKLERVIKLGVDGSLLEVAPGLSRGINFSSKKNDQDEAKAVEQELDEEPERAPDAQNEETAARADGDDADTPEED</sequence>
<keyword evidence="4" id="KW-1185">Reference proteome</keyword>